<gene>
    <name evidence="2" type="ORF">EYH02_04565</name>
</gene>
<dbReference type="InterPro" id="IPR001279">
    <property type="entry name" value="Metallo-B-lactamas"/>
</dbReference>
<dbReference type="Pfam" id="PF12706">
    <property type="entry name" value="Lactamase_B_2"/>
    <property type="match status" value="1"/>
</dbReference>
<dbReference type="PANTHER" id="PTHR13754">
    <property type="entry name" value="METALLO-BETA-LACTAMASE SUPERFAMILY PROTEIN"/>
    <property type="match status" value="1"/>
</dbReference>
<dbReference type="CDD" id="cd07713">
    <property type="entry name" value="DHPS-like_MBL-fold"/>
    <property type="match status" value="1"/>
</dbReference>
<accession>A0A832Z3S9</accession>
<dbReference type="Gene3D" id="3.60.15.10">
    <property type="entry name" value="Ribonuclease Z/Hydroxyacylglutathione hydrolase-like"/>
    <property type="match status" value="1"/>
</dbReference>
<keyword evidence="2" id="KW-0378">Hydrolase</keyword>
<evidence type="ECO:0000313" key="2">
    <source>
        <dbReference type="EMBL" id="HIP57323.1"/>
    </source>
</evidence>
<feature type="domain" description="Metallo-beta-lactamase" evidence="1">
    <location>
        <begin position="43"/>
        <end position="106"/>
    </location>
</feature>
<dbReference type="PANTHER" id="PTHR13754:SF18">
    <property type="entry name" value="7,8-DIHYDROPTERIN-6-METHYL-4-(BETA-D-RIBOFURANOSYL)-AMINOBENZENE-5'-PHOSPHATE SYNTHASE"/>
    <property type="match status" value="1"/>
</dbReference>
<reference evidence="2" key="1">
    <citation type="journal article" date="2020" name="ISME J.">
        <title>Gammaproteobacteria mediating utilization of methyl-, sulfur- and petroleum organic compounds in deep ocean hydrothermal plumes.</title>
        <authorList>
            <person name="Zhou Z."/>
            <person name="Liu Y."/>
            <person name="Pan J."/>
            <person name="Cron B.R."/>
            <person name="Toner B.M."/>
            <person name="Anantharaman K."/>
            <person name="Breier J.A."/>
            <person name="Dick G.J."/>
            <person name="Li M."/>
        </authorList>
    </citation>
    <scope>NUCLEOTIDE SEQUENCE</scope>
    <source>
        <strain evidence="2">SZUA-1435</strain>
    </source>
</reference>
<organism evidence="2 3">
    <name type="scientific">Ignisphaera aggregans</name>
    <dbReference type="NCBI Taxonomy" id="334771"/>
    <lineage>
        <taxon>Archaea</taxon>
        <taxon>Thermoproteota</taxon>
        <taxon>Thermoprotei</taxon>
        <taxon>Desulfurococcales</taxon>
        <taxon>Desulfurococcaceae</taxon>
        <taxon>Ignisphaera</taxon>
    </lineage>
</organism>
<evidence type="ECO:0000259" key="1">
    <source>
        <dbReference type="Pfam" id="PF12706"/>
    </source>
</evidence>
<dbReference type="GO" id="GO:0016787">
    <property type="term" value="F:hydrolase activity"/>
    <property type="evidence" value="ECO:0007669"/>
    <property type="project" value="UniProtKB-KW"/>
</dbReference>
<dbReference type="EMBL" id="DQTV01000084">
    <property type="protein sequence ID" value="HIP57323.1"/>
    <property type="molecule type" value="Genomic_DNA"/>
</dbReference>
<dbReference type="AlphaFoldDB" id="A0A832Z3S9"/>
<proteinExistence type="predicted"/>
<comment type="caution">
    <text evidence="2">The sequence shown here is derived from an EMBL/GenBank/DDBJ whole genome shotgun (WGS) entry which is preliminary data.</text>
</comment>
<protein>
    <submittedName>
        <fullName evidence="2">MBL fold metallo-hydrolase</fullName>
    </submittedName>
</protein>
<dbReference type="InterPro" id="IPR052926">
    <property type="entry name" value="Metallo-beta-lactamase_dom"/>
</dbReference>
<dbReference type="InterPro" id="IPR041712">
    <property type="entry name" value="DHPS-like_MBL-fold"/>
</dbReference>
<evidence type="ECO:0000313" key="3">
    <source>
        <dbReference type="Proteomes" id="UP000605805"/>
    </source>
</evidence>
<sequence length="295" mass="32434">MPVKLLRIHVLADDYAGYEVRGLYAQHGLSLLLELYIDGVKRLILFDTGQDGYAVLHNAKLMKLDIGSVDAIVLSHSHYDHTGGVLDIVKQVEKKPIPIIAHPDIAKPAIHIAKNWIRDVGLPHSLDVLEKHGAKPLLLSQPLEIASGVVFLGEIPRYRPELTASITNLYTIENGKLVPHDIKDDTGLAIDVEGYGVVLISGCGHSGVVNMVIHAKRVLGKDVRAVVGGIHLASANRDTVERVLEALRSEGVEELYLGHCTGLRAEYLAMERYGDRFTKIYTGFVKTFSSRELES</sequence>
<dbReference type="SUPFAM" id="SSF56281">
    <property type="entry name" value="Metallo-hydrolase/oxidoreductase"/>
    <property type="match status" value="1"/>
</dbReference>
<name>A0A832Z3S9_9CREN</name>
<dbReference type="Proteomes" id="UP000605805">
    <property type="component" value="Unassembled WGS sequence"/>
</dbReference>
<dbReference type="GO" id="GO:0016740">
    <property type="term" value="F:transferase activity"/>
    <property type="evidence" value="ECO:0007669"/>
    <property type="project" value="TreeGrafter"/>
</dbReference>
<dbReference type="InterPro" id="IPR036866">
    <property type="entry name" value="RibonucZ/Hydroxyglut_hydro"/>
</dbReference>